<protein>
    <recommendedName>
        <fullName evidence="3">Reverse transcriptase domain-containing protein</fullName>
    </recommendedName>
</protein>
<proteinExistence type="predicted"/>
<name>A0ABR2U9B8_9ROSI</name>
<evidence type="ECO:0000313" key="2">
    <source>
        <dbReference type="Proteomes" id="UP001396334"/>
    </source>
</evidence>
<dbReference type="EMBL" id="JBBPBN010000001">
    <property type="protein sequence ID" value="KAK9046042.1"/>
    <property type="molecule type" value="Genomic_DNA"/>
</dbReference>
<dbReference type="PANTHER" id="PTHR45835">
    <property type="entry name" value="YALI0A06105P"/>
    <property type="match status" value="1"/>
</dbReference>
<gene>
    <name evidence="1" type="ORF">V6N11_051944</name>
</gene>
<dbReference type="InterPro" id="IPR036397">
    <property type="entry name" value="RNaseH_sf"/>
</dbReference>
<evidence type="ECO:0008006" key="3">
    <source>
        <dbReference type="Google" id="ProtNLM"/>
    </source>
</evidence>
<dbReference type="Proteomes" id="UP001396334">
    <property type="component" value="Unassembled WGS sequence"/>
</dbReference>
<reference evidence="1 2" key="1">
    <citation type="journal article" date="2024" name="G3 (Bethesda)">
        <title>Genome assembly of Hibiscus sabdariffa L. provides insights into metabolisms of medicinal natural products.</title>
        <authorList>
            <person name="Kim T."/>
        </authorList>
    </citation>
    <scope>NUCLEOTIDE SEQUENCE [LARGE SCALE GENOMIC DNA]</scope>
    <source>
        <strain evidence="1">TK-2024</strain>
        <tissue evidence="1">Old leaves</tissue>
    </source>
</reference>
<dbReference type="Gene3D" id="3.30.420.10">
    <property type="entry name" value="Ribonuclease H-like superfamily/Ribonuclease H"/>
    <property type="match status" value="1"/>
</dbReference>
<sequence>MLRCCIIDYQDTWEKQLPLVEFAYNNSYQANIQMAPYEALYGRRCRTLVCWAEAEQKLLPMPDILKGTTKKVKLISERLKAASDRQKSYADLKRQEVEYATEIDLGFFGWITSQILLGNIKGIISSTLACH</sequence>
<comment type="caution">
    <text evidence="1">The sequence shown here is derived from an EMBL/GenBank/DDBJ whole genome shotgun (WGS) entry which is preliminary data.</text>
</comment>
<organism evidence="1 2">
    <name type="scientific">Hibiscus sabdariffa</name>
    <name type="common">roselle</name>
    <dbReference type="NCBI Taxonomy" id="183260"/>
    <lineage>
        <taxon>Eukaryota</taxon>
        <taxon>Viridiplantae</taxon>
        <taxon>Streptophyta</taxon>
        <taxon>Embryophyta</taxon>
        <taxon>Tracheophyta</taxon>
        <taxon>Spermatophyta</taxon>
        <taxon>Magnoliopsida</taxon>
        <taxon>eudicotyledons</taxon>
        <taxon>Gunneridae</taxon>
        <taxon>Pentapetalae</taxon>
        <taxon>rosids</taxon>
        <taxon>malvids</taxon>
        <taxon>Malvales</taxon>
        <taxon>Malvaceae</taxon>
        <taxon>Malvoideae</taxon>
        <taxon>Hibiscus</taxon>
    </lineage>
</organism>
<keyword evidence="2" id="KW-1185">Reference proteome</keyword>
<evidence type="ECO:0000313" key="1">
    <source>
        <dbReference type="EMBL" id="KAK9046042.1"/>
    </source>
</evidence>
<dbReference type="PANTHER" id="PTHR45835:SF99">
    <property type="entry name" value="CHROMO DOMAIN-CONTAINING PROTEIN-RELATED"/>
    <property type="match status" value="1"/>
</dbReference>
<accession>A0ABR2U9B8</accession>